<evidence type="ECO:0000256" key="4">
    <source>
        <dbReference type="ARBA" id="ARBA00022692"/>
    </source>
</evidence>
<evidence type="ECO:0000256" key="7">
    <source>
        <dbReference type="RuleBase" id="RU363032"/>
    </source>
</evidence>
<dbReference type="InterPro" id="IPR000515">
    <property type="entry name" value="MetI-like"/>
</dbReference>
<dbReference type="PROSITE" id="PS50928">
    <property type="entry name" value="ABC_TM1"/>
    <property type="match status" value="1"/>
</dbReference>
<dbReference type="Pfam" id="PF00528">
    <property type="entry name" value="BPD_transp_1"/>
    <property type="match status" value="1"/>
</dbReference>
<reference evidence="9" key="1">
    <citation type="submission" date="2021-01" db="EMBL/GenBank/DDBJ databases">
        <title>Chlamydial infections in birds of prey presented to California wildlife rehabilitation facilities.</title>
        <authorList>
            <person name="Seibert B.A."/>
            <person name="Keel M.K."/>
            <person name="Kelly T.R."/>
            <person name="Nilsen R.A."/>
            <person name="Pesti D.R."/>
            <person name="Ciembor P.X."/>
            <person name="Gregory C.R."/>
            <person name="Ritchie B.W."/>
            <person name="Hawkins M.G."/>
        </authorList>
    </citation>
    <scope>NUCLEOTIDE SEQUENCE [LARGE SCALE GENOMIC DNA]</scope>
    <source>
        <strain evidence="9">SWA</strain>
    </source>
</reference>
<sequence>MLKYILKRLILIPLTLFAIISINFIILNAAPGDVIEDQSVDSFGDAGKSDKIRTYKGPDRYLQFREHYGLTLPIFFNTRPAISHAKVKSGIEKIVDSFTNKQSKKQSFSKLKIYWGDRAKFIMPALLFEANDNTKTSSYRHVAADLFIRGAIRQGIVGPGLSPEQYAYNERVSKSNALLVKLLSEEDIGIKVDFLKEWFRKEGGMEAFPYKHFSWKTFFLETRFSRYMSRVLRLDFGTLRNDPHKTVVSEVVKRLRSSLTLSVFPMTLVFILCQVFGMIMALNRNRWIDHTLNFIFLFLFSVPVFVAVPWIIDNFVINKTIPFTSIPMPYSGLKSSPEIFNQLSSLGKILDTLAHSFLPFCAVSYGAFASQSRLSRSIFLEILGEDYICAARARGVSRYDILVKHVGKNAASSLITSLASSLGAILGGALVVETLFDIDGFGRFFYQAILNRDHNVVLFSVLVGSTLSLLGYLIGDICYVLLDPRVQLGGKRV</sequence>
<accession>A0ABX8LF41</accession>
<feature type="transmembrane region" description="Helical" evidence="7">
    <location>
        <begin position="294"/>
        <end position="312"/>
    </location>
</feature>
<dbReference type="CDD" id="cd06261">
    <property type="entry name" value="TM_PBP2"/>
    <property type="match status" value="1"/>
</dbReference>
<feature type="transmembrane region" description="Helical" evidence="7">
    <location>
        <begin position="456"/>
        <end position="482"/>
    </location>
</feature>
<evidence type="ECO:0000256" key="2">
    <source>
        <dbReference type="ARBA" id="ARBA00022448"/>
    </source>
</evidence>
<keyword evidence="4 7" id="KW-0812">Transmembrane</keyword>
<dbReference type="InterPro" id="IPR035906">
    <property type="entry name" value="MetI-like_sf"/>
</dbReference>
<dbReference type="PANTHER" id="PTHR30465">
    <property type="entry name" value="INNER MEMBRANE ABC TRANSPORTER"/>
    <property type="match status" value="1"/>
</dbReference>
<feature type="transmembrane region" description="Helical" evidence="7">
    <location>
        <begin position="263"/>
        <end position="282"/>
    </location>
</feature>
<proteinExistence type="inferred from homology"/>
<evidence type="ECO:0000256" key="3">
    <source>
        <dbReference type="ARBA" id="ARBA00022475"/>
    </source>
</evidence>
<organism evidence="9 10">
    <name type="scientific">Chlamydia buteonis</name>
    <dbReference type="NCBI Taxonomy" id="2494525"/>
    <lineage>
        <taxon>Bacteria</taxon>
        <taxon>Pseudomonadati</taxon>
        <taxon>Chlamydiota</taxon>
        <taxon>Chlamydiia</taxon>
        <taxon>Chlamydiales</taxon>
        <taxon>Chlamydiaceae</taxon>
        <taxon>Chlamydia/Chlamydophila group</taxon>
        <taxon>Chlamydia</taxon>
    </lineage>
</organism>
<dbReference type="RefSeq" id="WP_131744019.1">
    <property type="nucleotide sequence ID" value="NZ_CAAAFM010000001.1"/>
</dbReference>
<keyword evidence="2 7" id="KW-0813">Transport</keyword>
<dbReference type="PANTHER" id="PTHR30465:SF0">
    <property type="entry name" value="OLIGOPEPTIDE TRANSPORT SYSTEM PERMEASE PROTEIN APPB"/>
    <property type="match status" value="1"/>
</dbReference>
<keyword evidence="5 7" id="KW-1133">Transmembrane helix</keyword>
<evidence type="ECO:0000256" key="5">
    <source>
        <dbReference type="ARBA" id="ARBA00022989"/>
    </source>
</evidence>
<dbReference type="Gene3D" id="1.10.3720.10">
    <property type="entry name" value="MetI-like"/>
    <property type="match status" value="1"/>
</dbReference>
<evidence type="ECO:0000256" key="6">
    <source>
        <dbReference type="ARBA" id="ARBA00023136"/>
    </source>
</evidence>
<keyword evidence="6 7" id="KW-0472">Membrane</keyword>
<evidence type="ECO:0000259" key="8">
    <source>
        <dbReference type="PROSITE" id="PS50928"/>
    </source>
</evidence>
<comment type="similarity">
    <text evidence="7">Belongs to the binding-protein-dependent transport system permease family.</text>
</comment>
<dbReference type="SUPFAM" id="SSF161098">
    <property type="entry name" value="MetI-like"/>
    <property type="match status" value="1"/>
</dbReference>
<evidence type="ECO:0000313" key="9">
    <source>
        <dbReference type="EMBL" id="QXE27687.1"/>
    </source>
</evidence>
<keyword evidence="10" id="KW-1185">Reference proteome</keyword>
<keyword evidence="3" id="KW-1003">Cell membrane</keyword>
<gene>
    <name evidence="9" type="ORF">JJJ19_03430</name>
</gene>
<name>A0ABX8LF41_9CHLA</name>
<feature type="transmembrane region" description="Helical" evidence="7">
    <location>
        <begin position="414"/>
        <end position="436"/>
    </location>
</feature>
<protein>
    <submittedName>
        <fullName evidence="9">ABC transporter permease</fullName>
    </submittedName>
</protein>
<evidence type="ECO:0000313" key="10">
    <source>
        <dbReference type="Proteomes" id="UP000683565"/>
    </source>
</evidence>
<comment type="subcellular location">
    <subcellularLocation>
        <location evidence="1 7">Cell membrane</location>
        <topology evidence="1 7">Multi-pass membrane protein</topology>
    </subcellularLocation>
</comment>
<dbReference type="EMBL" id="CP067334">
    <property type="protein sequence ID" value="QXE27687.1"/>
    <property type="molecule type" value="Genomic_DNA"/>
</dbReference>
<evidence type="ECO:0000256" key="1">
    <source>
        <dbReference type="ARBA" id="ARBA00004651"/>
    </source>
</evidence>
<feature type="domain" description="ABC transmembrane type-1" evidence="8">
    <location>
        <begin position="255"/>
        <end position="475"/>
    </location>
</feature>
<dbReference type="Proteomes" id="UP000683565">
    <property type="component" value="Chromosome"/>
</dbReference>